<dbReference type="SUPFAM" id="SSF54593">
    <property type="entry name" value="Glyoxalase/Bleomycin resistance protein/Dihydroxybiphenyl dioxygenase"/>
    <property type="match status" value="1"/>
</dbReference>
<dbReference type="InterPro" id="IPR037523">
    <property type="entry name" value="VOC_core"/>
</dbReference>
<dbReference type="PANTHER" id="PTHR35006">
    <property type="entry name" value="GLYOXALASE FAMILY PROTEIN (AFU_ORTHOLOGUE AFUA_5G14830)"/>
    <property type="match status" value="1"/>
</dbReference>
<dbReference type="InterPro" id="IPR004360">
    <property type="entry name" value="Glyas_Fos-R_dOase_dom"/>
</dbReference>
<accession>A0ABX6P1R3</accession>
<dbReference type="PROSITE" id="PS51819">
    <property type="entry name" value="VOC"/>
    <property type="match status" value="1"/>
</dbReference>
<dbReference type="Proteomes" id="UP000500826">
    <property type="component" value="Chromosome"/>
</dbReference>
<organism evidence="2 3">
    <name type="scientific">Ramlibacter terrae</name>
    <dbReference type="NCBI Taxonomy" id="2732511"/>
    <lineage>
        <taxon>Bacteria</taxon>
        <taxon>Pseudomonadati</taxon>
        <taxon>Pseudomonadota</taxon>
        <taxon>Betaproteobacteria</taxon>
        <taxon>Burkholderiales</taxon>
        <taxon>Comamonadaceae</taxon>
        <taxon>Ramlibacter</taxon>
    </lineage>
</organism>
<keyword evidence="3" id="KW-1185">Reference proteome</keyword>
<gene>
    <name evidence="2" type="ORF">HK414_00280</name>
</gene>
<sequence>MAEPSDSILSHVSVGTNQYDRAKAFYDVVLGTLQINLFMDFPGGAGYGRKFPEFWVQAPHDGQRASAGNGVHVSFLANSVEEVKAFHAKALELGGTDDGAPGYRHEYTPGYYAAFVRDLDGNKIEAMLIEGQRTS</sequence>
<evidence type="ECO:0000313" key="3">
    <source>
        <dbReference type="Proteomes" id="UP000500826"/>
    </source>
</evidence>
<dbReference type="EMBL" id="CP053418">
    <property type="protein sequence ID" value="QJW83258.1"/>
    <property type="molecule type" value="Genomic_DNA"/>
</dbReference>
<protein>
    <submittedName>
        <fullName evidence="2">VOC family protein</fullName>
    </submittedName>
</protein>
<name>A0ABX6P1R3_9BURK</name>
<dbReference type="Gene3D" id="3.10.180.10">
    <property type="entry name" value="2,3-Dihydroxybiphenyl 1,2-Dioxygenase, domain 1"/>
    <property type="match status" value="1"/>
</dbReference>
<dbReference type="Pfam" id="PF00903">
    <property type="entry name" value="Glyoxalase"/>
    <property type="match status" value="1"/>
</dbReference>
<dbReference type="CDD" id="cd07262">
    <property type="entry name" value="VOC_like"/>
    <property type="match status" value="1"/>
</dbReference>
<dbReference type="PANTHER" id="PTHR35006:SF4">
    <property type="entry name" value="BLR7706 PROTEIN"/>
    <property type="match status" value="1"/>
</dbReference>
<proteinExistence type="predicted"/>
<feature type="domain" description="VOC" evidence="1">
    <location>
        <begin position="8"/>
        <end position="129"/>
    </location>
</feature>
<dbReference type="InterPro" id="IPR029068">
    <property type="entry name" value="Glyas_Bleomycin-R_OHBP_Dase"/>
</dbReference>
<evidence type="ECO:0000313" key="2">
    <source>
        <dbReference type="EMBL" id="QJW83258.1"/>
    </source>
</evidence>
<reference evidence="2 3" key="2">
    <citation type="submission" date="2020-05" db="EMBL/GenBank/DDBJ databases">
        <authorList>
            <person name="Khan S.A."/>
            <person name="Jeon C.O."/>
            <person name="Chun B.H."/>
        </authorList>
    </citation>
    <scope>NUCLEOTIDE SEQUENCE [LARGE SCALE GENOMIC DNA]</scope>
    <source>
        <strain evidence="2 3">H242</strain>
    </source>
</reference>
<evidence type="ECO:0000259" key="1">
    <source>
        <dbReference type="PROSITE" id="PS51819"/>
    </source>
</evidence>
<reference evidence="2 3" key="1">
    <citation type="submission" date="2020-05" db="EMBL/GenBank/DDBJ databases">
        <title>Ramlibacter rhizophilus sp. nov., isolated from rhizosphere soil of national flower Mugunghwa from South Korea.</title>
        <authorList>
            <person name="Zheng-Fei Y."/>
            <person name="Huan T."/>
        </authorList>
    </citation>
    <scope>NUCLEOTIDE SEQUENCE [LARGE SCALE GENOMIC DNA]</scope>
    <source>
        <strain evidence="2 3">H242</strain>
    </source>
</reference>